<dbReference type="Pfam" id="PF00126">
    <property type="entry name" value="HTH_1"/>
    <property type="match status" value="1"/>
</dbReference>
<evidence type="ECO:0000259" key="5">
    <source>
        <dbReference type="PROSITE" id="PS50931"/>
    </source>
</evidence>
<name>A0A4P7CUK1_9BURK</name>
<dbReference type="InterPro" id="IPR036388">
    <property type="entry name" value="WH-like_DNA-bd_sf"/>
</dbReference>
<dbReference type="PANTHER" id="PTHR30126:SF94">
    <property type="entry name" value="LYSR FAMILY TRANSCRIPTIONAL REGULATOR"/>
    <property type="match status" value="1"/>
</dbReference>
<organism evidence="6 7">
    <name type="scientific">Paraburkholderia pallida</name>
    <dbReference type="NCBI Taxonomy" id="2547399"/>
    <lineage>
        <taxon>Bacteria</taxon>
        <taxon>Pseudomonadati</taxon>
        <taxon>Pseudomonadota</taxon>
        <taxon>Betaproteobacteria</taxon>
        <taxon>Burkholderiales</taxon>
        <taxon>Burkholderiaceae</taxon>
        <taxon>Paraburkholderia</taxon>
    </lineage>
</organism>
<dbReference type="SUPFAM" id="SSF53850">
    <property type="entry name" value="Periplasmic binding protein-like II"/>
    <property type="match status" value="1"/>
</dbReference>
<accession>A0A4P7CUK1</accession>
<keyword evidence="4" id="KW-0804">Transcription</keyword>
<dbReference type="RefSeq" id="WP_134751211.1">
    <property type="nucleotide sequence ID" value="NZ_CP038149.1"/>
</dbReference>
<evidence type="ECO:0000313" key="6">
    <source>
        <dbReference type="EMBL" id="QBQ98937.1"/>
    </source>
</evidence>
<comment type="similarity">
    <text evidence="1">Belongs to the LysR transcriptional regulatory family.</text>
</comment>
<dbReference type="InterPro" id="IPR005119">
    <property type="entry name" value="LysR_subst-bd"/>
</dbReference>
<dbReference type="InterPro" id="IPR000847">
    <property type="entry name" value="LysR_HTH_N"/>
</dbReference>
<dbReference type="Proteomes" id="UP000295727">
    <property type="component" value="Chromosome 2"/>
</dbReference>
<sequence>MLVPQLAPLVAAFYETVRQGSIVAAARHLSVSQPTITSRIQQLEKHYGVELFHRRGNRVELTQTGAALMPLIDRLMLSEREIDAALRHERECYTGSFRLGTTGPYYILPAVAAFRRRYPNVQLGIEVGNSKEVLDALVEYRVDVAVSSNRVDDPALARHRIAGDLLVLVVDPAHALAHRRTTDLGVLAGETLLLREPGSRTREATETALRRRGVEPAAVIEIGSREAICEAIRQGLGCSLMPAGEVPRGASLVSVPIEPDGPAMHEYLYHLKSRANGHLIRAFMGTLEALRAAHGDASEAASFHS</sequence>
<evidence type="ECO:0000313" key="7">
    <source>
        <dbReference type="Proteomes" id="UP000295727"/>
    </source>
</evidence>
<evidence type="ECO:0000256" key="3">
    <source>
        <dbReference type="ARBA" id="ARBA00023125"/>
    </source>
</evidence>
<dbReference type="Gene3D" id="3.40.190.290">
    <property type="match status" value="1"/>
</dbReference>
<reference evidence="6 7" key="1">
    <citation type="submission" date="2019-03" db="EMBL/GenBank/DDBJ databases">
        <title>Paraburkholderia sp. 7MH5, isolated from subtropical forest soil.</title>
        <authorList>
            <person name="Gao Z.-H."/>
            <person name="Qiu L.-H."/>
        </authorList>
    </citation>
    <scope>NUCLEOTIDE SEQUENCE [LARGE SCALE GENOMIC DNA]</scope>
    <source>
        <strain evidence="6 7">7MH5</strain>
    </source>
</reference>
<dbReference type="PROSITE" id="PS50931">
    <property type="entry name" value="HTH_LYSR"/>
    <property type="match status" value="1"/>
</dbReference>
<keyword evidence="2" id="KW-0805">Transcription regulation</keyword>
<proteinExistence type="inferred from homology"/>
<feature type="domain" description="HTH lysR-type" evidence="5">
    <location>
        <begin position="1"/>
        <end position="62"/>
    </location>
</feature>
<keyword evidence="3" id="KW-0238">DNA-binding</keyword>
<dbReference type="InterPro" id="IPR036390">
    <property type="entry name" value="WH_DNA-bd_sf"/>
</dbReference>
<evidence type="ECO:0000256" key="1">
    <source>
        <dbReference type="ARBA" id="ARBA00009437"/>
    </source>
</evidence>
<dbReference type="KEGG" id="ppai:E1956_16935"/>
<dbReference type="AlphaFoldDB" id="A0A4P7CUK1"/>
<dbReference type="GO" id="GO:0003700">
    <property type="term" value="F:DNA-binding transcription factor activity"/>
    <property type="evidence" value="ECO:0007669"/>
    <property type="project" value="InterPro"/>
</dbReference>
<dbReference type="CDD" id="cd05466">
    <property type="entry name" value="PBP2_LTTR_substrate"/>
    <property type="match status" value="1"/>
</dbReference>
<dbReference type="PRINTS" id="PR00039">
    <property type="entry name" value="HTHLYSR"/>
</dbReference>
<gene>
    <name evidence="6" type="ORF">E1956_16935</name>
</gene>
<dbReference type="EMBL" id="CP038149">
    <property type="protein sequence ID" value="QBQ98937.1"/>
    <property type="molecule type" value="Genomic_DNA"/>
</dbReference>
<dbReference type="Pfam" id="PF03466">
    <property type="entry name" value="LysR_substrate"/>
    <property type="match status" value="1"/>
</dbReference>
<dbReference type="GO" id="GO:0000976">
    <property type="term" value="F:transcription cis-regulatory region binding"/>
    <property type="evidence" value="ECO:0007669"/>
    <property type="project" value="TreeGrafter"/>
</dbReference>
<evidence type="ECO:0000256" key="2">
    <source>
        <dbReference type="ARBA" id="ARBA00023015"/>
    </source>
</evidence>
<keyword evidence="7" id="KW-1185">Reference proteome</keyword>
<dbReference type="PANTHER" id="PTHR30126">
    <property type="entry name" value="HTH-TYPE TRANSCRIPTIONAL REGULATOR"/>
    <property type="match status" value="1"/>
</dbReference>
<dbReference type="Gene3D" id="1.10.10.10">
    <property type="entry name" value="Winged helix-like DNA-binding domain superfamily/Winged helix DNA-binding domain"/>
    <property type="match status" value="1"/>
</dbReference>
<protein>
    <submittedName>
        <fullName evidence="6">LysR family transcriptional regulator</fullName>
    </submittedName>
</protein>
<dbReference type="SUPFAM" id="SSF46785">
    <property type="entry name" value="Winged helix' DNA-binding domain"/>
    <property type="match status" value="1"/>
</dbReference>
<dbReference type="OrthoDB" id="9786526at2"/>
<evidence type="ECO:0000256" key="4">
    <source>
        <dbReference type="ARBA" id="ARBA00023163"/>
    </source>
</evidence>